<protein>
    <submittedName>
        <fullName evidence="1">Uncharacterized protein</fullName>
    </submittedName>
</protein>
<organism evidence="1 2">
    <name type="scientific">Gordonia neofelifaecis NRRL B-59395</name>
    <dbReference type="NCBI Taxonomy" id="644548"/>
    <lineage>
        <taxon>Bacteria</taxon>
        <taxon>Bacillati</taxon>
        <taxon>Actinomycetota</taxon>
        <taxon>Actinomycetes</taxon>
        <taxon>Mycobacteriales</taxon>
        <taxon>Gordoniaceae</taxon>
        <taxon>Gordonia</taxon>
    </lineage>
</organism>
<dbReference type="Proteomes" id="UP000035065">
    <property type="component" value="Unassembled WGS sequence"/>
</dbReference>
<name>F1YE55_9ACTN</name>
<accession>F1YE55</accession>
<evidence type="ECO:0000313" key="1">
    <source>
        <dbReference type="EMBL" id="EGD57145.1"/>
    </source>
</evidence>
<dbReference type="AlphaFoldDB" id="F1YE55"/>
<dbReference type="STRING" id="644548.SCNU_02185"/>
<reference evidence="1 2" key="1">
    <citation type="journal article" date="2011" name="J. Bacteriol.">
        <title>Draft Genome Sequence of Gordonia neofelifaecis NRRL B-59395, a Cholesterol-Degrading Actinomycete.</title>
        <authorList>
            <person name="Ge F."/>
            <person name="Li W."/>
            <person name="Chen G."/>
            <person name="Liu Y."/>
            <person name="Zhang G."/>
            <person name="Yong B."/>
            <person name="Wang Q."/>
            <person name="Wang N."/>
            <person name="Huang Z."/>
            <person name="Li W."/>
            <person name="Wang J."/>
            <person name="Wu C."/>
            <person name="Xie Q."/>
            <person name="Liu G."/>
        </authorList>
    </citation>
    <scope>NUCLEOTIDE SEQUENCE [LARGE SCALE GENOMIC DNA]</scope>
    <source>
        <strain evidence="1 2">NRRL B-59395</strain>
    </source>
</reference>
<proteinExistence type="predicted"/>
<sequence>MPELIHLDVVVEHHRPSMGRFTARRLQIALAAPSPEERSDDHHLSVWARAELSRWVRGRRGSESVAIVRVIAAPIGFESLVGVGVQAC</sequence>
<comment type="caution">
    <text evidence="1">The sequence shown here is derived from an EMBL/GenBank/DDBJ whole genome shotgun (WGS) entry which is preliminary data.</text>
</comment>
<gene>
    <name evidence="1" type="ORF">SCNU_02185</name>
</gene>
<dbReference type="RefSeq" id="WP_009677710.1">
    <property type="nucleotide sequence ID" value="NZ_AEUD01000001.1"/>
</dbReference>
<dbReference type="EMBL" id="AEUD01000001">
    <property type="protein sequence ID" value="EGD57145.1"/>
    <property type="molecule type" value="Genomic_DNA"/>
</dbReference>
<evidence type="ECO:0000313" key="2">
    <source>
        <dbReference type="Proteomes" id="UP000035065"/>
    </source>
</evidence>
<keyword evidence="2" id="KW-1185">Reference proteome</keyword>